<gene>
    <name evidence="2" type="ORF">CTLFYP3_01491</name>
</gene>
<keyword evidence="1" id="KW-1133">Transmembrane helix</keyword>
<organism evidence="2">
    <name type="scientific">Clostridium tertium</name>
    <dbReference type="NCBI Taxonomy" id="1559"/>
    <lineage>
        <taxon>Bacteria</taxon>
        <taxon>Bacillati</taxon>
        <taxon>Bacillota</taxon>
        <taxon>Clostridia</taxon>
        <taxon>Eubacteriales</taxon>
        <taxon>Clostridiaceae</taxon>
        <taxon>Clostridium</taxon>
    </lineage>
</organism>
<feature type="transmembrane region" description="Helical" evidence="1">
    <location>
        <begin position="430"/>
        <end position="449"/>
    </location>
</feature>
<accession>A0A6N3C1Q1</accession>
<evidence type="ECO:0000313" key="2">
    <source>
        <dbReference type="EMBL" id="VYU10770.1"/>
    </source>
</evidence>
<proteinExistence type="predicted"/>
<sequence length="550" mass="63039">MKEFKILKVLDKLSGFYKRAGVDYDVLRIILKAKLTMDGRRKSTVFNDNKKRNKDSNEFFKALIIYGIIGLFMSLILLFDFNIMYIMSAYFSAIMIMILTVFISDFSYVLLDVRDKNILLSRGVSNKTINAAKITHIFIYVMYLTISLVGIAFIISLKKGIGFFVIFALSIIFIDIFMIIITALSYLLVLKVFDGEKLKDMINFVQIFLSVLMVVIYQIVPRLFGVIDLSNITYNEKLWHILIPPMWFAAPLSIVYGEGISSIKIIMSALALIVPVLSIFIYIKLTPTFERNLQKLNNNSEEGKEKNKYIVKASNIICRDNIERAFFRFSVGIINSEREFKLKVYPNLGLGIVLPFVFLFIGLEHGDSLRDTILSVRNSNMFLSVYAFALVIPNIIIMLSYSERYLGAWIYKVAPINSYKNVFKGVIKGAFYKLIMPPFIILSLIFIWIFGGKVIIHLIIAVLSFTILTVLNFLILKKVMPFSRKFEATNSSESLISVFASMFCVLLLWGAHYLAIKFNIGIIYAVVLIILNIILWNLVFNFINKRLKSL</sequence>
<evidence type="ECO:0000256" key="1">
    <source>
        <dbReference type="SAM" id="Phobius"/>
    </source>
</evidence>
<feature type="transmembrane region" description="Helical" evidence="1">
    <location>
        <begin position="132"/>
        <end position="155"/>
    </location>
</feature>
<keyword evidence="1" id="KW-0472">Membrane</keyword>
<dbReference type="EMBL" id="CACRTO010000014">
    <property type="protein sequence ID" value="VYU10770.1"/>
    <property type="molecule type" value="Genomic_DNA"/>
</dbReference>
<protein>
    <submittedName>
        <fullName evidence="2">Uncharacterized protein</fullName>
    </submittedName>
</protein>
<keyword evidence="1" id="KW-0812">Transmembrane</keyword>
<feature type="transmembrane region" description="Helical" evidence="1">
    <location>
        <begin position="344"/>
        <end position="363"/>
    </location>
</feature>
<feature type="transmembrane region" description="Helical" evidence="1">
    <location>
        <begin position="383"/>
        <end position="402"/>
    </location>
</feature>
<feature type="transmembrane region" description="Helical" evidence="1">
    <location>
        <begin position="495"/>
        <end position="516"/>
    </location>
</feature>
<feature type="transmembrane region" description="Helical" evidence="1">
    <location>
        <begin position="59"/>
        <end position="79"/>
    </location>
</feature>
<feature type="transmembrane region" description="Helical" evidence="1">
    <location>
        <begin position="85"/>
        <end position="111"/>
    </location>
</feature>
<feature type="transmembrane region" description="Helical" evidence="1">
    <location>
        <begin position="522"/>
        <end position="543"/>
    </location>
</feature>
<reference evidence="2" key="1">
    <citation type="submission" date="2019-11" db="EMBL/GenBank/DDBJ databases">
        <authorList>
            <person name="Feng L."/>
        </authorList>
    </citation>
    <scope>NUCLEOTIDE SEQUENCE</scope>
    <source>
        <strain evidence="2">CTertiumLFYP3</strain>
    </source>
</reference>
<dbReference type="AlphaFoldDB" id="A0A6N3C1Q1"/>
<feature type="transmembrane region" description="Helical" evidence="1">
    <location>
        <begin position="161"/>
        <end position="189"/>
    </location>
</feature>
<name>A0A6N3C1Q1_9CLOT</name>
<feature type="transmembrane region" description="Helical" evidence="1">
    <location>
        <begin position="201"/>
        <end position="220"/>
    </location>
</feature>
<dbReference type="RefSeq" id="WP_156625998.1">
    <property type="nucleotide sequence ID" value="NZ_CACRTO010000014.1"/>
</dbReference>
<feature type="transmembrane region" description="Helical" evidence="1">
    <location>
        <begin position="265"/>
        <end position="285"/>
    </location>
</feature>
<feature type="transmembrane region" description="Helical" evidence="1">
    <location>
        <begin position="455"/>
        <end position="475"/>
    </location>
</feature>